<dbReference type="GO" id="GO:0031490">
    <property type="term" value="F:chromatin DNA binding"/>
    <property type="evidence" value="ECO:0007669"/>
    <property type="project" value="TreeGrafter"/>
</dbReference>
<comment type="caution">
    <text evidence="6">The sequence shown here is derived from an EMBL/GenBank/DDBJ whole genome shotgun (WGS) entry which is preliminary data.</text>
</comment>
<evidence type="ECO:0000313" key="7">
    <source>
        <dbReference type="Proteomes" id="UP000184267"/>
    </source>
</evidence>
<keyword evidence="6" id="KW-0489">Methyltransferase</keyword>
<organism evidence="6 7">
    <name type="scientific">Trametes pubescens</name>
    <name type="common">White-rot fungus</name>
    <dbReference type="NCBI Taxonomy" id="154538"/>
    <lineage>
        <taxon>Eukaryota</taxon>
        <taxon>Fungi</taxon>
        <taxon>Dikarya</taxon>
        <taxon>Basidiomycota</taxon>
        <taxon>Agaricomycotina</taxon>
        <taxon>Agaricomycetes</taxon>
        <taxon>Polyporales</taxon>
        <taxon>Polyporaceae</taxon>
        <taxon>Trametes</taxon>
    </lineage>
</organism>
<feature type="domain" description="JmjC" evidence="5">
    <location>
        <begin position="153"/>
        <end position="320"/>
    </location>
</feature>
<dbReference type="STRING" id="154538.A0A1M2VQQ4"/>
<evidence type="ECO:0000256" key="3">
    <source>
        <dbReference type="ARBA" id="ARBA00023242"/>
    </source>
</evidence>
<evidence type="ECO:0000313" key="6">
    <source>
        <dbReference type="EMBL" id="OJT09925.1"/>
    </source>
</evidence>
<evidence type="ECO:0000256" key="2">
    <source>
        <dbReference type="ARBA" id="ARBA00022723"/>
    </source>
</evidence>
<keyword evidence="3" id="KW-0539">Nucleus</keyword>
<name>A0A1M2VQQ4_TRAPU</name>
<sequence>MLADVDAVISKFPVHGLLPHISDSESLYILASRLRYVPTISRTQDLVFQRLWSRQLPVVVSNVHEVLQGDWSPQAFIRQYGEEQVLMIDSRYKKPKKVKASHFFTEFLRSDDERGSIIKLKDWPPTALFADTLKPYFTAFMDAVPMPSYTRHNGIRNLSAHYPEPPKPFKSLKPDYGPKLYSATEDTTGVGSTRLHLDITSAVNILVYSSRGEAAGAIWHIFLADDLDKLRSYLRAKSGDTTPEDPVHAQNIYLTQPMLDELKALGVSPFVVHQKLGDAVFIPAGCAHQVSNTAACIKIACDFLCSEGVARSAQVSAELRQEGREDILELDNMLWHAWASLRVTADRISTSTTGDGLTRKQRKRLKQRQDVRARDDRARRKGKKVENTGNGSARPNHIFKCPHPICERSKRTFPVVYGVFSHLNESHRAAIPPISCQLQYQGLGVVQFKERYFEFLSSQS</sequence>
<dbReference type="Pfam" id="PF02373">
    <property type="entry name" value="JmjC"/>
    <property type="match status" value="1"/>
</dbReference>
<dbReference type="GO" id="GO:0000785">
    <property type="term" value="C:chromatin"/>
    <property type="evidence" value="ECO:0007669"/>
    <property type="project" value="TreeGrafter"/>
</dbReference>
<dbReference type="GO" id="GO:0032454">
    <property type="term" value="F:histone H3K9 demethylase activity"/>
    <property type="evidence" value="ECO:0007669"/>
    <property type="project" value="InterPro"/>
</dbReference>
<feature type="region of interest" description="Disordered" evidence="4">
    <location>
        <begin position="350"/>
        <end position="396"/>
    </location>
</feature>
<reference evidence="6 7" key="1">
    <citation type="submission" date="2016-10" db="EMBL/GenBank/DDBJ databases">
        <title>Genome sequence of the basidiomycete white-rot fungus Trametes pubescens.</title>
        <authorList>
            <person name="Makela M.R."/>
            <person name="Granchi Z."/>
            <person name="Peng M."/>
            <person name="De Vries R.P."/>
            <person name="Grigoriev I."/>
            <person name="Riley R."/>
            <person name="Hilden K."/>
        </authorList>
    </citation>
    <scope>NUCLEOTIDE SEQUENCE [LARGE SCALE GENOMIC DNA]</scope>
    <source>
        <strain evidence="6 7">FBCC735</strain>
    </source>
</reference>
<dbReference type="GO" id="GO:0046872">
    <property type="term" value="F:metal ion binding"/>
    <property type="evidence" value="ECO:0007669"/>
    <property type="project" value="UniProtKB-KW"/>
</dbReference>
<dbReference type="GO" id="GO:0006357">
    <property type="term" value="P:regulation of transcription by RNA polymerase II"/>
    <property type="evidence" value="ECO:0007669"/>
    <property type="project" value="TreeGrafter"/>
</dbReference>
<dbReference type="PANTHER" id="PTHR12549:SF38">
    <property type="entry name" value="JMJC DOMAIN-CONTAINING HISTONE DEMETHYLASE 2, ISOFORM A"/>
    <property type="match status" value="1"/>
</dbReference>
<proteinExistence type="predicted"/>
<dbReference type="SMART" id="SM00558">
    <property type="entry name" value="JmjC"/>
    <property type="match status" value="1"/>
</dbReference>
<evidence type="ECO:0000256" key="1">
    <source>
        <dbReference type="ARBA" id="ARBA00004123"/>
    </source>
</evidence>
<accession>A0A1M2VQQ4</accession>
<dbReference type="GO" id="GO:0000118">
    <property type="term" value="C:histone deacetylase complex"/>
    <property type="evidence" value="ECO:0007669"/>
    <property type="project" value="TreeGrafter"/>
</dbReference>
<keyword evidence="6" id="KW-0808">Transferase</keyword>
<dbReference type="PROSITE" id="PS51184">
    <property type="entry name" value="JMJC"/>
    <property type="match status" value="1"/>
</dbReference>
<dbReference type="OrthoDB" id="2754979at2759"/>
<protein>
    <submittedName>
        <fullName evidence="6">Lysine-specific demethylase 3B</fullName>
    </submittedName>
</protein>
<dbReference type="InterPro" id="IPR003347">
    <property type="entry name" value="JmjC_dom"/>
</dbReference>
<dbReference type="InterPro" id="IPR045109">
    <property type="entry name" value="LSDs-like"/>
</dbReference>
<keyword evidence="2" id="KW-0479">Metal-binding</keyword>
<comment type="subcellular location">
    <subcellularLocation>
        <location evidence="1">Nucleus</location>
    </subcellularLocation>
</comment>
<dbReference type="PANTHER" id="PTHR12549">
    <property type="entry name" value="JMJC DOMAIN-CONTAINING HISTONE DEMETHYLATION PROTEIN"/>
    <property type="match status" value="1"/>
</dbReference>
<dbReference type="GO" id="GO:0032259">
    <property type="term" value="P:methylation"/>
    <property type="evidence" value="ECO:0007669"/>
    <property type="project" value="UniProtKB-KW"/>
</dbReference>
<dbReference type="EMBL" id="MNAD01000865">
    <property type="protein sequence ID" value="OJT09925.1"/>
    <property type="molecule type" value="Genomic_DNA"/>
</dbReference>
<dbReference type="AlphaFoldDB" id="A0A1M2VQQ4"/>
<evidence type="ECO:0000256" key="4">
    <source>
        <dbReference type="SAM" id="MobiDB-lite"/>
    </source>
</evidence>
<gene>
    <name evidence="6" type="ORF">TRAPUB_13592</name>
</gene>
<dbReference type="GO" id="GO:0003712">
    <property type="term" value="F:transcription coregulator activity"/>
    <property type="evidence" value="ECO:0007669"/>
    <property type="project" value="TreeGrafter"/>
</dbReference>
<dbReference type="GO" id="GO:0008168">
    <property type="term" value="F:methyltransferase activity"/>
    <property type="evidence" value="ECO:0007669"/>
    <property type="project" value="UniProtKB-KW"/>
</dbReference>
<dbReference type="OMA" id="ACIKIAC"/>
<dbReference type="SUPFAM" id="SSF51197">
    <property type="entry name" value="Clavaminate synthase-like"/>
    <property type="match status" value="1"/>
</dbReference>
<dbReference type="Proteomes" id="UP000184267">
    <property type="component" value="Unassembled WGS sequence"/>
</dbReference>
<dbReference type="Gene3D" id="2.60.120.650">
    <property type="entry name" value="Cupin"/>
    <property type="match status" value="1"/>
</dbReference>
<keyword evidence="7" id="KW-1185">Reference proteome</keyword>
<feature type="compositionally biased region" description="Basic and acidic residues" evidence="4">
    <location>
        <begin position="367"/>
        <end position="378"/>
    </location>
</feature>
<evidence type="ECO:0000259" key="5">
    <source>
        <dbReference type="PROSITE" id="PS51184"/>
    </source>
</evidence>